<feature type="transmembrane region" description="Helical" evidence="1">
    <location>
        <begin position="6"/>
        <end position="28"/>
    </location>
</feature>
<accession>A0ABX5UAP6</accession>
<evidence type="ECO:0000313" key="2">
    <source>
        <dbReference type="EMBL" id="QCO24436.1"/>
    </source>
</evidence>
<keyword evidence="1" id="KW-0472">Membrane</keyword>
<organism evidence="2 3">
    <name type="scientific">Spiroplasma melliferum</name>
    <dbReference type="NCBI Taxonomy" id="2134"/>
    <lineage>
        <taxon>Bacteria</taxon>
        <taxon>Bacillati</taxon>
        <taxon>Mycoplasmatota</taxon>
        <taxon>Mollicutes</taxon>
        <taxon>Entomoplasmatales</taxon>
        <taxon>Spiroplasmataceae</taxon>
        <taxon>Spiroplasma</taxon>
    </lineage>
</organism>
<keyword evidence="1" id="KW-0812">Transmembrane</keyword>
<reference evidence="2 3" key="1">
    <citation type="submission" date="2018-05" db="EMBL/GenBank/DDBJ databases">
        <title>Compelete Genome Sequence of Spiroplasma melliferum.</title>
        <authorList>
            <person name="Davis R.E."/>
            <person name="Shao J.Y."/>
            <person name="Zhao Y."/>
            <person name="Gasparich G.E."/>
        </authorList>
    </citation>
    <scope>NUCLEOTIDE SEQUENCE [LARGE SCALE GENOMIC DNA]</scope>
    <source>
        <strain evidence="2 3">AS576</strain>
    </source>
</reference>
<sequence>MIIFLYVMVFITMFFVLCFYLADSIIAFKHRKEIQNNRSIIKSLKEQIKQQQVINKI</sequence>
<evidence type="ECO:0000256" key="1">
    <source>
        <dbReference type="SAM" id="Phobius"/>
    </source>
</evidence>
<protein>
    <submittedName>
        <fullName evidence="2">Spiroplasmavirus-related protein</fullName>
    </submittedName>
</protein>
<proteinExistence type="predicted"/>
<dbReference type="RefSeq" id="WP_004027935.1">
    <property type="nucleotide sequence ID" value="NZ_PHSJ01000023.1"/>
</dbReference>
<name>A0ABX5UAP6_SPIME</name>
<keyword evidence="3" id="KW-1185">Reference proteome</keyword>
<dbReference type="EMBL" id="CP029202">
    <property type="protein sequence ID" value="QCO24436.1"/>
    <property type="molecule type" value="Genomic_DNA"/>
</dbReference>
<dbReference type="Proteomes" id="UP000298715">
    <property type="component" value="Chromosome"/>
</dbReference>
<keyword evidence="1" id="KW-1133">Transmembrane helix</keyword>
<gene>
    <name evidence="2" type="ORF">SRED_002933</name>
</gene>
<evidence type="ECO:0000313" key="3">
    <source>
        <dbReference type="Proteomes" id="UP000298715"/>
    </source>
</evidence>